<dbReference type="OrthoDB" id="57455at2759"/>
<reference evidence="3 4" key="1">
    <citation type="journal article" date="2012" name="Genome Biol.">
        <title>Genome and low-iron response of an oceanic diatom adapted to chronic iron limitation.</title>
        <authorList>
            <person name="Lommer M."/>
            <person name="Specht M."/>
            <person name="Roy A.S."/>
            <person name="Kraemer L."/>
            <person name="Andreson R."/>
            <person name="Gutowska M.A."/>
            <person name="Wolf J."/>
            <person name="Bergner S.V."/>
            <person name="Schilhabel M.B."/>
            <person name="Klostermeier U.C."/>
            <person name="Beiko R.G."/>
            <person name="Rosenstiel P."/>
            <person name="Hippler M."/>
            <person name="Laroche J."/>
        </authorList>
    </citation>
    <scope>NUCLEOTIDE SEQUENCE [LARGE SCALE GENOMIC DNA]</scope>
    <source>
        <strain evidence="3 4">CCMP1005</strain>
    </source>
</reference>
<comment type="caution">
    <text evidence="3">The sequence shown here is derived from an EMBL/GenBank/DDBJ whole genome shotgun (WGS) entry which is preliminary data.</text>
</comment>
<feature type="region of interest" description="Disordered" evidence="2">
    <location>
        <begin position="369"/>
        <end position="423"/>
    </location>
</feature>
<name>K0T3T0_THAOC</name>
<organism evidence="3 4">
    <name type="scientific">Thalassiosira oceanica</name>
    <name type="common">Marine diatom</name>
    <dbReference type="NCBI Taxonomy" id="159749"/>
    <lineage>
        <taxon>Eukaryota</taxon>
        <taxon>Sar</taxon>
        <taxon>Stramenopiles</taxon>
        <taxon>Ochrophyta</taxon>
        <taxon>Bacillariophyta</taxon>
        <taxon>Coscinodiscophyceae</taxon>
        <taxon>Thalassiosirophycidae</taxon>
        <taxon>Thalassiosirales</taxon>
        <taxon>Thalassiosiraceae</taxon>
        <taxon>Thalassiosira</taxon>
    </lineage>
</organism>
<feature type="compositionally biased region" description="Acidic residues" evidence="2">
    <location>
        <begin position="237"/>
        <end position="277"/>
    </location>
</feature>
<proteinExistence type="predicted"/>
<dbReference type="EMBL" id="AGNL01016506">
    <property type="protein sequence ID" value="EJK65047.1"/>
    <property type="molecule type" value="Genomic_DNA"/>
</dbReference>
<sequence length="1264" mass="143139">MSCIPVQRRRSRRSIDPAAAVDDDDSENVTPYTKIRRAMLVFMEGAAASINDVFWFPVQGDCEISLCLLSMLEPIDYACVLLVTNLVEIRSKKVTTNPDRWSDLLGEANLRTKPLDGRDGKDVAEATVIWPYVDLFRRLPEGVKASEKKAKLVVIRLGKDEDGTRSRASLQLTSKVERPGFNRSMRLVGLQRQFRIDVMPHVKEFKRNPENKDIIKLVLEWVLHTDLEEDGVRYDSDSEVESSDGSESDEGQSDDDESDDDESDDDKSDDDEPDDDEPGKQCDGRLAIDGKGEDSSARKPSGEVNDDSKANGDKGRRDKQSEDGSKLARDRIDIAKATQQFVSTLQSKGIEIEIEDIARLIDERSREAYGDGVDKMQKQAASSVADRARADTAEGQSSVALDSEDSTLEAAAESSEMSANREGNTLYDSSHVNATFSMLNSLPQQYNVMNKEGSVVNSFYASIMLGNLVKEALDFASLHNEPVTFYEGNSKNRYHVIRVPVKTEDKYFKKAKRSRWIEEMLEASVKVGSDKDAITEGLKCLLKYLLKRQRIKTLDILLEMGVIPSLMNEYQMAATMKTARMGITNFRLFVQCYKSFCSSRGFCTSENKWRQLSGGIGEIKSGVFLYCKDGEASDKKPQKVQWWAIDPVEELEYQLACFANQTPNFDPNVIVTVQSIYTGDHGIGKGRWGFKVLVRWKGEKDGKVLRWKRICRLAEHNCTKDDAKVFKGTIHKVLQEGINRIEHGKLKFVRVADENGASRWSCELIDPDHQDFEKTVDESVIGVTPYFIGDLKFLAMLLGKEDFETFWCILCRYCMHDWQEKSPGEEKLWTLADLIKKAAENLKGKAREGVREAPHFDVPVERFILPLLHILIGLGNQVLKCFIDWVEAEIQHLPPKEQRAIREHAAAVKEHLEAQRRREAWDSTEKEVEATSRGKGLLKYAEKQVKVLPDQIDSAWAEYSDYIKDNDHNRDSAKCMHEHHDFLLLSLQECKDTVEELTKERSEMTAEVKKLLDAVSKKKKHLAKFRTDRRSEKESLYCKIDMILGEYDILRAEYHGGDLTGGHVKILMKKASQIMEQIAACLDKYKSDRCELSKEEIEAKCGEFSKLLTSWNAVLSEVHKVEPEEEDFVRSAKLVGIALKLHRGMGLSITPKGHDVEDHLVKQMRAVPGGLFDFDESWGEQLHQSGSSNDQRLRNQKSEAKKAVSLLATDRRNNLTETQSACEKVKADHTGSKRAATLEKEVETKRVKKETIDGLLEEEDSNNT</sequence>
<feature type="region of interest" description="Disordered" evidence="2">
    <location>
        <begin position="1182"/>
        <end position="1201"/>
    </location>
</feature>
<feature type="region of interest" description="Disordered" evidence="2">
    <location>
        <begin position="1211"/>
        <end position="1244"/>
    </location>
</feature>
<evidence type="ECO:0000313" key="4">
    <source>
        <dbReference type="Proteomes" id="UP000266841"/>
    </source>
</evidence>
<keyword evidence="1" id="KW-0175">Coiled coil</keyword>
<feature type="coiled-coil region" evidence="1">
    <location>
        <begin position="987"/>
        <end position="1014"/>
    </location>
</feature>
<evidence type="ECO:0000256" key="2">
    <source>
        <dbReference type="SAM" id="MobiDB-lite"/>
    </source>
</evidence>
<keyword evidence="4" id="KW-1185">Reference proteome</keyword>
<feature type="compositionally biased region" description="Low complexity" evidence="2">
    <location>
        <begin position="408"/>
        <end position="422"/>
    </location>
</feature>
<feature type="compositionally biased region" description="Basic and acidic residues" evidence="2">
    <location>
        <begin position="278"/>
        <end position="328"/>
    </location>
</feature>
<dbReference type="AlphaFoldDB" id="K0T3T0"/>
<dbReference type="Proteomes" id="UP000266841">
    <property type="component" value="Unassembled WGS sequence"/>
</dbReference>
<evidence type="ECO:0000313" key="3">
    <source>
        <dbReference type="EMBL" id="EJK65047.1"/>
    </source>
</evidence>
<feature type="compositionally biased region" description="Basic and acidic residues" evidence="2">
    <location>
        <begin position="1223"/>
        <end position="1244"/>
    </location>
</feature>
<feature type="region of interest" description="Disordered" evidence="2">
    <location>
        <begin position="232"/>
        <end position="328"/>
    </location>
</feature>
<feature type="compositionally biased region" description="Basic and acidic residues" evidence="2">
    <location>
        <begin position="1191"/>
        <end position="1201"/>
    </location>
</feature>
<evidence type="ECO:0000256" key="1">
    <source>
        <dbReference type="SAM" id="Coils"/>
    </source>
</evidence>
<protein>
    <submittedName>
        <fullName evidence="3">Uncharacterized protein</fullName>
    </submittedName>
</protein>
<feature type="region of interest" description="Disordered" evidence="2">
    <location>
        <begin position="1"/>
        <end position="27"/>
    </location>
</feature>
<gene>
    <name evidence="3" type="ORF">THAOC_14150</name>
</gene>
<accession>K0T3T0</accession>